<dbReference type="Pfam" id="PF06170">
    <property type="entry name" value="DUF983"/>
    <property type="match status" value="1"/>
</dbReference>
<keyword evidence="2" id="KW-1133">Transmembrane helix</keyword>
<keyword evidence="2" id="KW-0472">Membrane</keyword>
<feature type="transmembrane region" description="Helical" evidence="2">
    <location>
        <begin position="55"/>
        <end position="75"/>
    </location>
</feature>
<proteinExistence type="predicted"/>
<reference evidence="3 4" key="1">
    <citation type="submission" date="2018-11" db="EMBL/GenBank/DDBJ databases">
        <title>Bradyrhizobium sp. nov., isolated from effective nodules of peanut in China.</title>
        <authorList>
            <person name="Li Y."/>
        </authorList>
    </citation>
    <scope>NUCLEOTIDE SEQUENCE [LARGE SCALE GENOMIC DNA]</scope>
    <source>
        <strain evidence="3 4">CCBAU 51770</strain>
    </source>
</reference>
<evidence type="ECO:0000313" key="3">
    <source>
        <dbReference type="EMBL" id="RXG85963.1"/>
    </source>
</evidence>
<dbReference type="AlphaFoldDB" id="A0A4V1KUW6"/>
<protein>
    <submittedName>
        <fullName evidence="3">DUF983 domain-containing protein</fullName>
    </submittedName>
</protein>
<name>A0A4V1KUW6_9BRAD</name>
<comment type="caution">
    <text evidence="3">The sequence shown here is derived from an EMBL/GenBank/DDBJ whole genome shotgun (WGS) entry which is preliminary data.</text>
</comment>
<dbReference type="RefSeq" id="WP_128936345.1">
    <property type="nucleotide sequence ID" value="NZ_CP022221.1"/>
</dbReference>
<sequence length="147" mass="16066">MIAPVSLQKALWRGFTMKCPNCGQGRLFGRFLKVVGNCDVCGEDYTPQRADDLPAYLVIAVVGHLVVPALLAVEIAYSPPAWLQLLIWLPVTGLSAFFLLQPLKGTIVGLQWQTGMHGFEAGRRRRDGEDPDGVTPLPHLASKELVS</sequence>
<feature type="region of interest" description="Disordered" evidence="1">
    <location>
        <begin position="121"/>
        <end position="147"/>
    </location>
</feature>
<evidence type="ECO:0000313" key="4">
    <source>
        <dbReference type="Proteomes" id="UP000290174"/>
    </source>
</evidence>
<dbReference type="EMBL" id="RKMK01000052">
    <property type="protein sequence ID" value="RXG85963.1"/>
    <property type="molecule type" value="Genomic_DNA"/>
</dbReference>
<evidence type="ECO:0000256" key="2">
    <source>
        <dbReference type="SAM" id="Phobius"/>
    </source>
</evidence>
<dbReference type="InterPro" id="IPR009325">
    <property type="entry name" value="DUF983"/>
</dbReference>
<gene>
    <name evidence="3" type="ORF">EAS61_34840</name>
</gene>
<dbReference type="Proteomes" id="UP000290174">
    <property type="component" value="Unassembled WGS sequence"/>
</dbReference>
<keyword evidence="2" id="KW-0812">Transmembrane</keyword>
<evidence type="ECO:0000256" key="1">
    <source>
        <dbReference type="SAM" id="MobiDB-lite"/>
    </source>
</evidence>
<accession>A0A4V1KUW6</accession>
<feature type="transmembrane region" description="Helical" evidence="2">
    <location>
        <begin position="81"/>
        <end position="100"/>
    </location>
</feature>
<organism evidence="3 4">
    <name type="scientific">Bradyrhizobium zhanjiangense</name>
    <dbReference type="NCBI Taxonomy" id="1325107"/>
    <lineage>
        <taxon>Bacteria</taxon>
        <taxon>Pseudomonadati</taxon>
        <taxon>Pseudomonadota</taxon>
        <taxon>Alphaproteobacteria</taxon>
        <taxon>Hyphomicrobiales</taxon>
        <taxon>Nitrobacteraceae</taxon>
        <taxon>Bradyrhizobium</taxon>
    </lineage>
</organism>